<dbReference type="InterPro" id="IPR034922">
    <property type="entry name" value="REX1-like_exo"/>
</dbReference>
<name>A0A3Q0F8X0_VIGRR</name>
<evidence type="ECO:0000256" key="2">
    <source>
        <dbReference type="ARBA" id="ARBA00006357"/>
    </source>
</evidence>
<evidence type="ECO:0000256" key="5">
    <source>
        <dbReference type="ARBA" id="ARBA00022839"/>
    </source>
</evidence>
<dbReference type="FunFam" id="3.30.420.10:FF:000080">
    <property type="entry name" value="Small RNA degrading nuclease 3"/>
    <property type="match status" value="1"/>
</dbReference>
<reference evidence="11" key="2">
    <citation type="submission" date="2025-08" db="UniProtKB">
        <authorList>
            <consortium name="RefSeq"/>
        </authorList>
    </citation>
    <scope>IDENTIFICATION</scope>
    <source>
        <tissue evidence="11">Leaf</tissue>
    </source>
</reference>
<accession>A0A3Q0F8X0</accession>
<dbReference type="Proteomes" id="UP000087766">
    <property type="component" value="Chromosome 7"/>
</dbReference>
<evidence type="ECO:0000313" key="10">
    <source>
        <dbReference type="Proteomes" id="UP000087766"/>
    </source>
</evidence>
<keyword evidence="6" id="KW-0539">Nucleus</keyword>
<reference evidence="10" key="1">
    <citation type="journal article" date="2014" name="Nat. Commun.">
        <title>Genome sequence of mungbean and insights into evolution within Vigna species.</title>
        <authorList>
            <person name="Kang Y.J."/>
            <person name="Kim S.K."/>
            <person name="Kim M.Y."/>
            <person name="Lestari P."/>
            <person name="Kim K.H."/>
            <person name="Ha B.K."/>
            <person name="Jun T.H."/>
            <person name="Hwang W.J."/>
            <person name="Lee T."/>
            <person name="Lee J."/>
            <person name="Shim S."/>
            <person name="Yoon M.Y."/>
            <person name="Jang Y.E."/>
            <person name="Han K.S."/>
            <person name="Taeprayoon P."/>
            <person name="Yoon N."/>
            <person name="Somta P."/>
            <person name="Tanya P."/>
            <person name="Kim K.S."/>
            <person name="Gwag J.G."/>
            <person name="Moon J.K."/>
            <person name="Lee Y.H."/>
            <person name="Park B.S."/>
            <person name="Bombarely A."/>
            <person name="Doyle J.J."/>
            <person name="Jackson S.A."/>
            <person name="Schafleitner R."/>
            <person name="Srinives P."/>
            <person name="Varshney R.K."/>
            <person name="Lee S.H."/>
        </authorList>
    </citation>
    <scope>NUCLEOTIDE SEQUENCE [LARGE SCALE GENOMIC DNA]</scope>
    <source>
        <strain evidence="10">cv. VC1973A</strain>
    </source>
</reference>
<dbReference type="PANTHER" id="PTHR12801">
    <property type="entry name" value="RNA EXONUCLEASE REXO1 / RECO3 FAMILY MEMBER-RELATED"/>
    <property type="match status" value="1"/>
</dbReference>
<dbReference type="GeneID" id="106768145"/>
<dbReference type="InterPro" id="IPR012677">
    <property type="entry name" value="Nucleotide-bd_a/b_plait_sf"/>
</dbReference>
<feature type="coiled-coil region" evidence="8">
    <location>
        <begin position="429"/>
        <end position="463"/>
    </location>
</feature>
<dbReference type="InterPro" id="IPR047021">
    <property type="entry name" value="REXO1/3/4-like"/>
</dbReference>
<keyword evidence="3" id="KW-0540">Nuclease</keyword>
<evidence type="ECO:0000259" key="9">
    <source>
        <dbReference type="SMART" id="SM00479"/>
    </source>
</evidence>
<dbReference type="AlphaFoldDB" id="A0A3Q0F8X0"/>
<dbReference type="Pfam" id="PF00929">
    <property type="entry name" value="RNase_T"/>
    <property type="match status" value="1"/>
</dbReference>
<dbReference type="SUPFAM" id="SSF53098">
    <property type="entry name" value="Ribonuclease H-like"/>
    <property type="match status" value="1"/>
</dbReference>
<evidence type="ECO:0000256" key="4">
    <source>
        <dbReference type="ARBA" id="ARBA00022801"/>
    </source>
</evidence>
<dbReference type="SMART" id="SM00479">
    <property type="entry name" value="EXOIII"/>
    <property type="match status" value="1"/>
</dbReference>
<keyword evidence="10" id="KW-1185">Reference proteome</keyword>
<keyword evidence="8" id="KW-0175">Coiled coil</keyword>
<keyword evidence="5" id="KW-0269">Exonuclease</keyword>
<protein>
    <submittedName>
        <fullName evidence="11">Small RNA degrading nuclease 1 isoform X2</fullName>
    </submittedName>
</protein>
<dbReference type="InterPro" id="IPR013520">
    <property type="entry name" value="Ribonucl_H"/>
</dbReference>
<dbReference type="GO" id="GO:0003676">
    <property type="term" value="F:nucleic acid binding"/>
    <property type="evidence" value="ECO:0007669"/>
    <property type="project" value="InterPro"/>
</dbReference>
<comment type="subcellular location">
    <subcellularLocation>
        <location evidence="1">Nucleus</location>
    </subcellularLocation>
</comment>
<dbReference type="Gene3D" id="3.30.420.10">
    <property type="entry name" value="Ribonuclease H-like superfamily/Ribonuclease H"/>
    <property type="match status" value="1"/>
</dbReference>
<dbReference type="InterPro" id="IPR012337">
    <property type="entry name" value="RNaseH-like_sf"/>
</dbReference>
<evidence type="ECO:0000256" key="3">
    <source>
        <dbReference type="ARBA" id="ARBA00022722"/>
    </source>
</evidence>
<evidence type="ECO:0000256" key="6">
    <source>
        <dbReference type="ARBA" id="ARBA00023242"/>
    </source>
</evidence>
<dbReference type="Gene3D" id="3.30.70.330">
    <property type="match status" value="1"/>
</dbReference>
<dbReference type="RefSeq" id="XP_022639059.1">
    <property type="nucleotide sequence ID" value="XM_022783338.1"/>
</dbReference>
<evidence type="ECO:0000256" key="7">
    <source>
        <dbReference type="ARBA" id="ARBA00053817"/>
    </source>
</evidence>
<comment type="function">
    <text evidence="7">3'-5' exonuclease degrading single-stranded small RNAs.</text>
</comment>
<feature type="domain" description="Exonuclease" evidence="9">
    <location>
        <begin position="118"/>
        <end position="279"/>
    </location>
</feature>
<organism evidence="10 11">
    <name type="scientific">Vigna radiata var. radiata</name>
    <name type="common">Mung bean</name>
    <name type="synonym">Phaseolus aureus</name>
    <dbReference type="NCBI Taxonomy" id="3916"/>
    <lineage>
        <taxon>Eukaryota</taxon>
        <taxon>Viridiplantae</taxon>
        <taxon>Streptophyta</taxon>
        <taxon>Embryophyta</taxon>
        <taxon>Tracheophyta</taxon>
        <taxon>Spermatophyta</taxon>
        <taxon>Magnoliopsida</taxon>
        <taxon>eudicotyledons</taxon>
        <taxon>Gunneridae</taxon>
        <taxon>Pentapetalae</taxon>
        <taxon>rosids</taxon>
        <taxon>fabids</taxon>
        <taxon>Fabales</taxon>
        <taxon>Fabaceae</taxon>
        <taxon>Papilionoideae</taxon>
        <taxon>50 kb inversion clade</taxon>
        <taxon>NPAAA clade</taxon>
        <taxon>indigoferoid/millettioid clade</taxon>
        <taxon>Phaseoleae</taxon>
        <taxon>Vigna</taxon>
    </lineage>
</organism>
<sequence>MEEKIDTAEKKVLADIVKLAQKRGLRGKLGDWREFLDSHDKQFGTRLSDPSKRPHELLATFLKSFSKEEDLKFFDNIMRHHENQYMLERLKDKSLESPEQGWIVINVKTKPKVMKSTTMLAVDCEMVLCEDGTDEVVKVCVVDHNLEVKLNEFVKPNKKIVDYRTEITGISSQDLEAVTCSLADVQKSMKKLLSKGAILVGHSLHNDLRVLKLDHVRVIDTSYIFQSTDGPMHRKPSLNGLCQAVLGRAVREKGAPHNCLDDACAAMNLVLAKIKHGVDREFPISLPQERVPESDTTKLFLHKIPNNVNTEALHTIVPGEFRTELQSTRKVQGRHYSALAVFKNTQEAEDAYEKVQGIQLKDNQGRPQKLVTFLTSKGMPVTLYVRKMVSDEPTVQNGSNKRALQTDEAVDVSKKAKIDKNTEEDAPSCDAHLNEIEALNQRLKQSELEIESLKKELSQKDFEISALHKMVESLNKIRWKRDKALQKV</sequence>
<comment type="similarity">
    <text evidence="2">Belongs to the REXO1/REXO3 family.</text>
</comment>
<evidence type="ECO:0000256" key="1">
    <source>
        <dbReference type="ARBA" id="ARBA00004123"/>
    </source>
</evidence>
<keyword evidence="4" id="KW-0378">Hydrolase</keyword>
<gene>
    <name evidence="11" type="primary">LOC106768145</name>
</gene>
<proteinExistence type="inferred from homology"/>
<dbReference type="PANTHER" id="PTHR12801:SF115">
    <property type="entry name" value="FI18136P1-RELATED"/>
    <property type="match status" value="1"/>
</dbReference>
<dbReference type="GO" id="GO:0004527">
    <property type="term" value="F:exonuclease activity"/>
    <property type="evidence" value="ECO:0007669"/>
    <property type="project" value="UniProtKB-KW"/>
</dbReference>
<dbReference type="CDD" id="cd06145">
    <property type="entry name" value="REX1_like"/>
    <property type="match status" value="1"/>
</dbReference>
<dbReference type="GO" id="GO:0005634">
    <property type="term" value="C:nucleus"/>
    <property type="evidence" value="ECO:0007669"/>
    <property type="project" value="UniProtKB-SubCell"/>
</dbReference>
<evidence type="ECO:0000256" key="8">
    <source>
        <dbReference type="SAM" id="Coils"/>
    </source>
</evidence>
<evidence type="ECO:0000313" key="11">
    <source>
        <dbReference type="RefSeq" id="XP_022639059.1"/>
    </source>
</evidence>
<dbReference type="InterPro" id="IPR036397">
    <property type="entry name" value="RNaseH_sf"/>
</dbReference>